<feature type="compositionally biased region" description="Low complexity" evidence="3">
    <location>
        <begin position="66"/>
        <end position="99"/>
    </location>
</feature>
<dbReference type="AlphaFoldDB" id="C9S6X5"/>
<dbReference type="CDD" id="cd00174">
    <property type="entry name" value="SH3"/>
    <property type="match status" value="1"/>
</dbReference>
<evidence type="ECO:0000259" key="4">
    <source>
        <dbReference type="PROSITE" id="PS50002"/>
    </source>
</evidence>
<dbReference type="InterPro" id="IPR001452">
    <property type="entry name" value="SH3_domain"/>
</dbReference>
<gene>
    <name evidence="5" type="ORF">VDBG_00694</name>
</gene>
<proteinExistence type="predicted"/>
<feature type="region of interest" description="Disordered" evidence="3">
    <location>
        <begin position="37"/>
        <end position="115"/>
    </location>
</feature>
<feature type="compositionally biased region" description="Low complexity" evidence="3">
    <location>
        <begin position="195"/>
        <end position="220"/>
    </location>
</feature>
<dbReference type="PANTHER" id="PTHR45929">
    <property type="entry name" value="JAK PATHWAY SIGNAL TRANSDUCTION ADAPTOR MOLECULE"/>
    <property type="match status" value="1"/>
</dbReference>
<name>C9S6X5_VERA1</name>
<dbReference type="KEGG" id="val:VDBG_00694"/>
<dbReference type="Pfam" id="PF00018">
    <property type="entry name" value="SH3_1"/>
    <property type="match status" value="1"/>
</dbReference>
<feature type="compositionally biased region" description="Pro residues" evidence="3">
    <location>
        <begin position="100"/>
        <end position="111"/>
    </location>
</feature>
<evidence type="ECO:0000313" key="5">
    <source>
        <dbReference type="EMBL" id="EEY14586.1"/>
    </source>
</evidence>
<dbReference type="OrthoDB" id="6250593at2759"/>
<protein>
    <recommendedName>
        <fullName evidence="4">SH3 domain-containing protein</fullName>
    </recommendedName>
</protein>
<organism evidence="6">
    <name type="scientific">Verticillium alfalfae (strain VaMs.102 / ATCC MYA-4576 / FGSC 10136)</name>
    <name type="common">Verticillium wilt of alfalfa</name>
    <name type="synonym">Verticillium albo-atrum</name>
    <dbReference type="NCBI Taxonomy" id="526221"/>
    <lineage>
        <taxon>Eukaryota</taxon>
        <taxon>Fungi</taxon>
        <taxon>Dikarya</taxon>
        <taxon>Ascomycota</taxon>
        <taxon>Pezizomycotina</taxon>
        <taxon>Sordariomycetes</taxon>
        <taxon>Hypocreomycetidae</taxon>
        <taxon>Glomerellales</taxon>
        <taxon>Plectosphaerellaceae</taxon>
        <taxon>Verticillium</taxon>
    </lineage>
</organism>
<dbReference type="STRING" id="526221.C9S6X5"/>
<dbReference type="PRINTS" id="PR00452">
    <property type="entry name" value="SH3DOMAIN"/>
</dbReference>
<accession>C9S6X5</accession>
<dbReference type="Gene3D" id="2.30.30.40">
    <property type="entry name" value="SH3 Domains"/>
    <property type="match status" value="1"/>
</dbReference>
<feature type="domain" description="SH3" evidence="4">
    <location>
        <begin position="112"/>
        <end position="173"/>
    </location>
</feature>
<dbReference type="PANTHER" id="PTHR45929:SF7">
    <property type="entry name" value="LAS SEVENTEEN-BINDING PROTEIN 1"/>
    <property type="match status" value="1"/>
</dbReference>
<evidence type="ECO:0000256" key="3">
    <source>
        <dbReference type="SAM" id="MobiDB-lite"/>
    </source>
</evidence>
<reference evidence="6" key="1">
    <citation type="journal article" date="2011" name="PLoS Pathog.">
        <title>Comparative genomics yields insights into niche adaptation of plant vascular wilt pathogens.</title>
        <authorList>
            <person name="Klosterman S.J."/>
            <person name="Subbarao K.V."/>
            <person name="Kang S."/>
            <person name="Veronese P."/>
            <person name="Gold S.E."/>
            <person name="Thomma B.P.H.J."/>
            <person name="Chen Z."/>
            <person name="Henrissat B."/>
            <person name="Lee Y.-H."/>
            <person name="Park J."/>
            <person name="Garcia-Pedrajas M.D."/>
            <person name="Barbara D.J."/>
            <person name="Anchieta A."/>
            <person name="de Jonge R."/>
            <person name="Santhanam P."/>
            <person name="Maruthachalam K."/>
            <person name="Atallah Z."/>
            <person name="Amyotte S.G."/>
            <person name="Paz Z."/>
            <person name="Inderbitzin P."/>
            <person name="Hayes R.J."/>
            <person name="Heiman D.I."/>
            <person name="Young S."/>
            <person name="Zeng Q."/>
            <person name="Engels R."/>
            <person name="Galagan J."/>
            <person name="Cuomo C.A."/>
            <person name="Dobinson K.F."/>
            <person name="Ma L.-J."/>
        </authorList>
    </citation>
    <scope>NUCLEOTIDE SEQUENCE [LARGE SCALE GENOMIC DNA]</scope>
    <source>
        <strain evidence="6">VaMs.102 / ATCC MYA-4576 / FGSC 10136</strain>
    </source>
</reference>
<feature type="compositionally biased region" description="Low complexity" evidence="3">
    <location>
        <begin position="47"/>
        <end position="59"/>
    </location>
</feature>
<dbReference type="Proteomes" id="UP000008698">
    <property type="component" value="Unassembled WGS sequence"/>
</dbReference>
<dbReference type="RefSeq" id="XP_003009012.1">
    <property type="nucleotide sequence ID" value="XM_003008966.1"/>
</dbReference>
<dbReference type="InterPro" id="IPR036028">
    <property type="entry name" value="SH3-like_dom_sf"/>
</dbReference>
<keyword evidence="1 2" id="KW-0728">SH3 domain</keyword>
<dbReference type="eggNOG" id="KOG3655">
    <property type="taxonomic scope" value="Eukaryota"/>
</dbReference>
<dbReference type="SUPFAM" id="SSF50044">
    <property type="entry name" value="SH3-domain"/>
    <property type="match status" value="1"/>
</dbReference>
<evidence type="ECO:0000256" key="2">
    <source>
        <dbReference type="PROSITE-ProRule" id="PRU00192"/>
    </source>
</evidence>
<dbReference type="EMBL" id="DS985214">
    <property type="protein sequence ID" value="EEY14586.1"/>
    <property type="molecule type" value="Genomic_DNA"/>
</dbReference>
<evidence type="ECO:0000256" key="1">
    <source>
        <dbReference type="ARBA" id="ARBA00022443"/>
    </source>
</evidence>
<sequence>METNRSIRTIKNELENLLEKGVIDNDAYENIHSMLPAEAPLRGGGSAPARATPSQAASPAAPPPTEAMANMNINNQQQQRANPSPAPPSYANSTGGAAAAPPPGPPPPPSKPILAHARALYRYQAADSRDLSFERDDKIAVHEYMNADWWMGRNSRTGAEGIFPKTYVAVEAAPPPAQDRAASYSAPQQPGYHNQPPTQQLWPPPQQHQYAPPQPQYGQPSGPPPQQNPYNSDTPPSAIANQESAPADGQHKGRRRQGEGVRGRSLARSSAMRPSLVRVPRSVATSSTASSEGSFFFPSLSLSLALSVVLAGSSGHSRCCAL</sequence>
<dbReference type="PROSITE" id="PS50002">
    <property type="entry name" value="SH3"/>
    <property type="match status" value="1"/>
</dbReference>
<dbReference type="InterPro" id="IPR050670">
    <property type="entry name" value="STAM"/>
</dbReference>
<dbReference type="OMA" id="AMLPNRI"/>
<keyword evidence="6" id="KW-1185">Reference proteome</keyword>
<dbReference type="SMART" id="SM00326">
    <property type="entry name" value="SH3"/>
    <property type="match status" value="1"/>
</dbReference>
<feature type="compositionally biased region" description="Polar residues" evidence="3">
    <location>
        <begin position="231"/>
        <end position="244"/>
    </location>
</feature>
<evidence type="ECO:0000313" key="6">
    <source>
        <dbReference type="Proteomes" id="UP000008698"/>
    </source>
</evidence>
<dbReference type="GeneID" id="9530585"/>
<feature type="region of interest" description="Disordered" evidence="3">
    <location>
        <begin position="175"/>
        <end position="274"/>
    </location>
</feature>
<dbReference type="HOGENOM" id="CLU_064525_1_0_1"/>